<comment type="caution">
    <text evidence="5">The sequence shown here is derived from an EMBL/GenBank/DDBJ whole genome shotgun (WGS) entry which is preliminary data.</text>
</comment>
<keyword evidence="2" id="KW-0813">Transport</keyword>
<name>A0A1J5RNL5_9ZZZZ</name>
<evidence type="ECO:0000256" key="1">
    <source>
        <dbReference type="ARBA" id="ARBA00004196"/>
    </source>
</evidence>
<dbReference type="GO" id="GO:0030313">
    <property type="term" value="C:cell envelope"/>
    <property type="evidence" value="ECO:0007669"/>
    <property type="project" value="UniProtKB-SubCell"/>
</dbReference>
<dbReference type="GO" id="GO:0030001">
    <property type="term" value="P:metal ion transport"/>
    <property type="evidence" value="ECO:0007669"/>
    <property type="project" value="InterPro"/>
</dbReference>
<dbReference type="PANTHER" id="PTHR42953:SF1">
    <property type="entry name" value="METAL-BINDING PROTEIN HI_0362-RELATED"/>
    <property type="match status" value="1"/>
</dbReference>
<dbReference type="InterPro" id="IPR050492">
    <property type="entry name" value="Bact_metal-bind_prot9"/>
</dbReference>
<dbReference type="SUPFAM" id="SSF53807">
    <property type="entry name" value="Helical backbone' metal receptor"/>
    <property type="match status" value="1"/>
</dbReference>
<evidence type="ECO:0000313" key="5">
    <source>
        <dbReference type="EMBL" id="OIQ97154.1"/>
    </source>
</evidence>
<dbReference type="PANTHER" id="PTHR42953">
    <property type="entry name" value="HIGH-AFFINITY ZINC UPTAKE SYSTEM PROTEIN ZNUA-RELATED"/>
    <property type="match status" value="1"/>
</dbReference>
<keyword evidence="4" id="KW-0732">Signal</keyword>
<dbReference type="InterPro" id="IPR006128">
    <property type="entry name" value="Lipoprotein_PsaA-like"/>
</dbReference>
<reference evidence="5" key="1">
    <citation type="submission" date="2016-10" db="EMBL/GenBank/DDBJ databases">
        <title>Sequence of Gallionella enrichment culture.</title>
        <authorList>
            <person name="Poehlein A."/>
            <person name="Muehling M."/>
            <person name="Daniel R."/>
        </authorList>
    </citation>
    <scope>NUCLEOTIDE SEQUENCE</scope>
</reference>
<organism evidence="5">
    <name type="scientific">mine drainage metagenome</name>
    <dbReference type="NCBI Taxonomy" id="410659"/>
    <lineage>
        <taxon>unclassified sequences</taxon>
        <taxon>metagenomes</taxon>
        <taxon>ecological metagenomes</taxon>
    </lineage>
</organism>
<dbReference type="Pfam" id="PF01297">
    <property type="entry name" value="ZnuA"/>
    <property type="match status" value="1"/>
</dbReference>
<evidence type="ECO:0000256" key="2">
    <source>
        <dbReference type="ARBA" id="ARBA00022448"/>
    </source>
</evidence>
<sequence length="301" mass="31630">MLKKSAALAATLMLCLMQPAAAKTLHVVASFTVLADLVQQVGGSHVVVKSLVGPNGDPHVYEPTPSDANALAHADLVVESGLGLEGWIDRLITASGYKGPVVVASAGVAPRTMVDGDDGPAKGKIVTDPHAWNSAANAAIYAANIERALIKADPADAADLKASGDRYIAQLKDLDAWARRELAAVPAARRKVITSHDAFSYFGRAYGVSFLAPQGVSSDAQPSPAQVAALITQIRAEKVKAVFIENQTDPRLVEEIAREGHAKLGGELYPEALSRADGPAASYVDMFRYNVLALKAGMLSR</sequence>
<protein>
    <submittedName>
        <fullName evidence="5">Putative periplasmic iron-binding protein</fullName>
    </submittedName>
</protein>
<dbReference type="GO" id="GO:0046872">
    <property type="term" value="F:metal ion binding"/>
    <property type="evidence" value="ECO:0007669"/>
    <property type="project" value="UniProtKB-KW"/>
</dbReference>
<dbReference type="EMBL" id="MLJW01000137">
    <property type="protein sequence ID" value="OIQ97154.1"/>
    <property type="molecule type" value="Genomic_DNA"/>
</dbReference>
<gene>
    <name evidence="5" type="ORF">GALL_208540</name>
</gene>
<accession>A0A1J5RNL5</accession>
<proteinExistence type="predicted"/>
<dbReference type="Gene3D" id="3.40.50.1980">
    <property type="entry name" value="Nitrogenase molybdenum iron protein domain"/>
    <property type="match status" value="2"/>
</dbReference>
<dbReference type="PRINTS" id="PR00690">
    <property type="entry name" value="ADHESNFAMILY"/>
</dbReference>
<dbReference type="AlphaFoldDB" id="A0A1J5RNL5"/>
<keyword evidence="3" id="KW-0479">Metal-binding</keyword>
<dbReference type="GO" id="GO:0007155">
    <property type="term" value="P:cell adhesion"/>
    <property type="evidence" value="ECO:0007669"/>
    <property type="project" value="InterPro"/>
</dbReference>
<evidence type="ECO:0000256" key="4">
    <source>
        <dbReference type="ARBA" id="ARBA00022729"/>
    </source>
</evidence>
<dbReference type="PRINTS" id="PR00691">
    <property type="entry name" value="ADHESINB"/>
</dbReference>
<dbReference type="InterPro" id="IPR006127">
    <property type="entry name" value="ZnuA-like"/>
</dbReference>
<comment type="subcellular location">
    <subcellularLocation>
        <location evidence="1">Cell envelope</location>
    </subcellularLocation>
</comment>
<dbReference type="InterPro" id="IPR006129">
    <property type="entry name" value="AdhesinB"/>
</dbReference>
<evidence type="ECO:0000256" key="3">
    <source>
        <dbReference type="ARBA" id="ARBA00022723"/>
    </source>
</evidence>